<feature type="transmembrane region" description="Helical" evidence="1">
    <location>
        <begin position="35"/>
        <end position="52"/>
    </location>
</feature>
<keyword evidence="3" id="KW-1185">Reference proteome</keyword>
<organism evidence="2 3">
    <name type="scientific">Phytophthora fragariaefolia</name>
    <dbReference type="NCBI Taxonomy" id="1490495"/>
    <lineage>
        <taxon>Eukaryota</taxon>
        <taxon>Sar</taxon>
        <taxon>Stramenopiles</taxon>
        <taxon>Oomycota</taxon>
        <taxon>Peronosporomycetes</taxon>
        <taxon>Peronosporales</taxon>
        <taxon>Peronosporaceae</taxon>
        <taxon>Phytophthora</taxon>
    </lineage>
</organism>
<keyword evidence="1" id="KW-0472">Membrane</keyword>
<dbReference type="EMBL" id="BSXT01001083">
    <property type="protein sequence ID" value="GMF38365.1"/>
    <property type="molecule type" value="Genomic_DNA"/>
</dbReference>
<accession>A0A9W6XH41</accession>
<protein>
    <submittedName>
        <fullName evidence="2">Unnamed protein product</fullName>
    </submittedName>
</protein>
<evidence type="ECO:0000313" key="2">
    <source>
        <dbReference type="EMBL" id="GMF38365.1"/>
    </source>
</evidence>
<feature type="transmembrane region" description="Helical" evidence="1">
    <location>
        <begin position="73"/>
        <end position="94"/>
    </location>
</feature>
<gene>
    <name evidence="2" type="ORF">Pfra01_001103800</name>
</gene>
<dbReference type="PROSITE" id="PS51257">
    <property type="entry name" value="PROKAR_LIPOPROTEIN"/>
    <property type="match status" value="1"/>
</dbReference>
<dbReference type="AlphaFoldDB" id="A0A9W6XH41"/>
<dbReference type="OrthoDB" id="10411507at2759"/>
<dbReference type="Proteomes" id="UP001165121">
    <property type="component" value="Unassembled WGS sequence"/>
</dbReference>
<proteinExistence type="predicted"/>
<comment type="caution">
    <text evidence="2">The sequence shown here is derived from an EMBL/GenBank/DDBJ whole genome shotgun (WGS) entry which is preliminary data.</text>
</comment>
<evidence type="ECO:0000313" key="3">
    <source>
        <dbReference type="Proteomes" id="UP001165121"/>
    </source>
</evidence>
<sequence>MMTARQNVFIALLASAVSLSVVAVACELTVFPLPLGPLIVAVPLIGLIQTYHMRVVGHHLRADEALRADTKRIVAGIQCMLILPFIYPLYIYGFVSLSEIWQAMFVGVLQVIKLIAKNWINATLYERDDIKPEMVIISVEIVNSFYVSSALQSTSSWTTTITVMVSDLAGFWLSMVDVAKVFNEINVLMGKIPQNHPLATEKKIQMVTRILDENEASKGAHQKTQGAAFSNITDLKSVGGTNPNRSFTCTCTWPDINAAQATRMPVEVPKRKLFPSSSVVPIRTPQKQLGAPQTTKKSRALPSMGLSNCTDVSTIFSREERSLLIRKSMHVLFITESIVLLEYVEVMAPIVYCMRNLSV</sequence>
<keyword evidence="1" id="KW-1133">Transmembrane helix</keyword>
<name>A0A9W6XH41_9STRA</name>
<reference evidence="2" key="1">
    <citation type="submission" date="2023-04" db="EMBL/GenBank/DDBJ databases">
        <title>Phytophthora fragariaefolia NBRC 109709.</title>
        <authorList>
            <person name="Ichikawa N."/>
            <person name="Sato H."/>
            <person name="Tonouchi N."/>
        </authorList>
    </citation>
    <scope>NUCLEOTIDE SEQUENCE</scope>
    <source>
        <strain evidence="2">NBRC 109709</strain>
    </source>
</reference>
<evidence type="ECO:0000256" key="1">
    <source>
        <dbReference type="SAM" id="Phobius"/>
    </source>
</evidence>
<keyword evidence="1" id="KW-0812">Transmembrane</keyword>